<feature type="transmembrane region" description="Helical" evidence="1">
    <location>
        <begin position="221"/>
        <end position="243"/>
    </location>
</feature>
<keyword evidence="1" id="KW-1133">Transmembrane helix</keyword>
<dbReference type="EMBL" id="CP003360">
    <property type="protein sequence ID" value="AFM27423.1"/>
    <property type="molecule type" value="Genomic_DNA"/>
</dbReference>
<dbReference type="Proteomes" id="UP000006055">
    <property type="component" value="Chromosome"/>
</dbReference>
<feature type="transmembrane region" description="Helical" evidence="1">
    <location>
        <begin position="140"/>
        <end position="157"/>
    </location>
</feature>
<feature type="transmembrane region" description="Helical" evidence="1">
    <location>
        <begin position="380"/>
        <end position="400"/>
    </location>
</feature>
<dbReference type="RefSeq" id="WP_014812530.1">
    <property type="nucleotide sequence ID" value="NC_018025.1"/>
</dbReference>
<accession>I4CCY2</accession>
<name>I4CCY2_DESTA</name>
<dbReference type="AlphaFoldDB" id="I4CCY2"/>
<evidence type="ECO:0000313" key="3">
    <source>
        <dbReference type="Proteomes" id="UP000006055"/>
    </source>
</evidence>
<keyword evidence="3" id="KW-1185">Reference proteome</keyword>
<feature type="transmembrane region" description="Helical" evidence="1">
    <location>
        <begin position="46"/>
        <end position="64"/>
    </location>
</feature>
<sequence length="425" mass="47380">MAEPSRPGEHFSYVLGLINFIVIFFVVWLLWYVFMHPNGVMKLYTPMYGFSLVVAFLSSVVMLTKVWDINAAPPPEDSSRLTRGIILTVVAVLLMLITVFVIFRGFLGTFGIAYFSPDSIVASGGTGAEPFNARENASTALIYFFTAFLWWALAWNVGFGRWPWNRDTASVVSWSRMLAVIVLTTVTFAVLFHPHVCYLFYPPQNKAGVEPWWSSFAGTASAYFSLGLILCTVAWIIISDLLWEGYPWKSLDRDGEGSLGRGIAAIVGTLILGAITFVILLKVMSVYWMEPFEGGQYTDAPYFRYLHTGEIGGFVVLAAFILAVYFNNFPNLGSLFVRALLRTLIAIAGGLCIYLFYYSSATTFLLGKVPGIAQPDDTPLVWTLLYLTVIMIQADFFQYWPLPRKTARTNEIPKAKMRVAGASGL</sequence>
<feature type="transmembrane region" description="Helical" evidence="1">
    <location>
        <begin position="12"/>
        <end position="34"/>
    </location>
</feature>
<dbReference type="STRING" id="706587.Desti_4807"/>
<keyword evidence="1" id="KW-0472">Membrane</keyword>
<evidence type="ECO:0000313" key="2">
    <source>
        <dbReference type="EMBL" id="AFM27423.1"/>
    </source>
</evidence>
<feature type="transmembrane region" description="Helical" evidence="1">
    <location>
        <begin position="339"/>
        <end position="360"/>
    </location>
</feature>
<keyword evidence="1" id="KW-0812">Transmembrane</keyword>
<dbReference type="HOGENOM" id="CLU_581046_0_0_7"/>
<gene>
    <name evidence="2" type="ordered locus">Desti_4807</name>
</gene>
<feature type="transmembrane region" description="Helical" evidence="1">
    <location>
        <begin position="85"/>
        <end position="107"/>
    </location>
</feature>
<feature type="transmembrane region" description="Helical" evidence="1">
    <location>
        <begin position="263"/>
        <end position="289"/>
    </location>
</feature>
<reference evidence="3" key="1">
    <citation type="submission" date="2012-06" db="EMBL/GenBank/DDBJ databases">
        <title>Complete sequence of chromosome of Desulfomonile tiedjei DSM 6799.</title>
        <authorList>
            <person name="Lucas S."/>
            <person name="Copeland A."/>
            <person name="Lapidus A."/>
            <person name="Glavina del Rio T."/>
            <person name="Dalin E."/>
            <person name="Tice H."/>
            <person name="Bruce D."/>
            <person name="Goodwin L."/>
            <person name="Pitluck S."/>
            <person name="Peters L."/>
            <person name="Ovchinnikova G."/>
            <person name="Zeytun A."/>
            <person name="Lu M."/>
            <person name="Kyrpides N."/>
            <person name="Mavromatis K."/>
            <person name="Ivanova N."/>
            <person name="Brettin T."/>
            <person name="Detter J.C."/>
            <person name="Han C."/>
            <person name="Larimer F."/>
            <person name="Land M."/>
            <person name="Hauser L."/>
            <person name="Markowitz V."/>
            <person name="Cheng J.-F."/>
            <person name="Hugenholtz P."/>
            <person name="Woyke T."/>
            <person name="Wu D."/>
            <person name="Spring S."/>
            <person name="Schroeder M."/>
            <person name="Brambilla E."/>
            <person name="Klenk H.-P."/>
            <person name="Eisen J.A."/>
        </authorList>
    </citation>
    <scope>NUCLEOTIDE SEQUENCE [LARGE SCALE GENOMIC DNA]</scope>
    <source>
        <strain evidence="3">ATCC 49306 / DSM 6799 / DCB-1</strain>
    </source>
</reference>
<feature type="transmembrane region" description="Helical" evidence="1">
    <location>
        <begin position="178"/>
        <end position="201"/>
    </location>
</feature>
<dbReference type="KEGG" id="dti:Desti_4807"/>
<organism evidence="2 3">
    <name type="scientific">Desulfomonile tiedjei (strain ATCC 49306 / DSM 6799 / DCB-1)</name>
    <dbReference type="NCBI Taxonomy" id="706587"/>
    <lineage>
        <taxon>Bacteria</taxon>
        <taxon>Pseudomonadati</taxon>
        <taxon>Thermodesulfobacteriota</taxon>
        <taxon>Desulfomonilia</taxon>
        <taxon>Desulfomonilales</taxon>
        <taxon>Desulfomonilaceae</taxon>
        <taxon>Desulfomonile</taxon>
    </lineage>
</organism>
<dbReference type="OrthoDB" id="5411746at2"/>
<evidence type="ECO:0000256" key="1">
    <source>
        <dbReference type="SAM" id="Phobius"/>
    </source>
</evidence>
<protein>
    <submittedName>
        <fullName evidence="2">Uncharacterized protein</fullName>
    </submittedName>
</protein>
<feature type="transmembrane region" description="Helical" evidence="1">
    <location>
        <begin position="309"/>
        <end position="327"/>
    </location>
</feature>
<proteinExistence type="predicted"/>
<dbReference type="eggNOG" id="ENOG502Z7K0">
    <property type="taxonomic scope" value="Bacteria"/>
</dbReference>